<dbReference type="SUPFAM" id="SSF51004">
    <property type="entry name" value="C-terminal (heme d1) domain of cytochrome cd1-nitrite reductase"/>
    <property type="match status" value="1"/>
</dbReference>
<keyword evidence="1" id="KW-1133">Transmembrane helix</keyword>
<dbReference type="eggNOG" id="COG3391">
    <property type="taxonomic scope" value="Bacteria"/>
</dbReference>
<proteinExistence type="predicted"/>
<evidence type="ECO:0000313" key="4">
    <source>
        <dbReference type="Proteomes" id="UP000000343"/>
    </source>
</evidence>
<protein>
    <recommendedName>
        <fullName evidence="5">TIGR03118 family protein</fullName>
    </recommendedName>
</protein>
<evidence type="ECO:0000256" key="2">
    <source>
        <dbReference type="SAM" id="SignalP"/>
    </source>
</evidence>
<dbReference type="HOGENOM" id="CLU_495997_0_0_0"/>
<feature type="transmembrane region" description="Helical" evidence="1">
    <location>
        <begin position="463"/>
        <end position="481"/>
    </location>
</feature>
<feature type="signal peptide" evidence="2">
    <location>
        <begin position="1"/>
        <end position="40"/>
    </location>
</feature>
<dbReference type="PaxDb" id="1198114-AciX9_2664"/>
<dbReference type="STRING" id="1198114.AciX9_2664"/>
<organism evidence="4">
    <name type="scientific">Granulicella tundricola (strain ATCC BAA-1859 / DSM 23138 / MP5ACTX9)</name>
    <dbReference type="NCBI Taxonomy" id="1198114"/>
    <lineage>
        <taxon>Bacteria</taxon>
        <taxon>Pseudomonadati</taxon>
        <taxon>Acidobacteriota</taxon>
        <taxon>Terriglobia</taxon>
        <taxon>Terriglobales</taxon>
        <taxon>Acidobacteriaceae</taxon>
        <taxon>Granulicella</taxon>
    </lineage>
</organism>
<keyword evidence="1" id="KW-0812">Transmembrane</keyword>
<name>E8WX46_GRATM</name>
<gene>
    <name evidence="3" type="ordered locus">AciX9_2664</name>
</gene>
<keyword evidence="4" id="KW-1185">Reference proteome</keyword>
<dbReference type="NCBIfam" id="TIGR03118">
    <property type="entry name" value="PEPCTERM_chp_1"/>
    <property type="match status" value="1"/>
</dbReference>
<keyword evidence="1" id="KW-0472">Membrane</keyword>
<reference evidence="4" key="1">
    <citation type="submission" date="2011-01" db="EMBL/GenBank/DDBJ databases">
        <title>Complete sequence of chromosome of Acidobacterium sp. MP5ACTX9.</title>
        <authorList>
            <consortium name="US DOE Joint Genome Institute"/>
            <person name="Lucas S."/>
            <person name="Copeland A."/>
            <person name="Lapidus A."/>
            <person name="Cheng J.-F."/>
            <person name="Goodwin L."/>
            <person name="Pitluck S."/>
            <person name="Teshima H."/>
            <person name="Detter J.C."/>
            <person name="Han C."/>
            <person name="Tapia R."/>
            <person name="Land M."/>
            <person name="Hauser L."/>
            <person name="Kyrpides N."/>
            <person name="Ivanova N."/>
            <person name="Ovchinnikova G."/>
            <person name="Pagani I."/>
            <person name="Rawat S.R."/>
            <person name="Mannisto M."/>
            <person name="Haggblom M.M."/>
            <person name="Woyke T."/>
        </authorList>
    </citation>
    <scope>NUCLEOTIDE SEQUENCE [LARGE SCALE GENOMIC DNA]</scope>
    <source>
        <strain evidence="4">MP5ACTX9</strain>
    </source>
</reference>
<dbReference type="InterPro" id="IPR017549">
    <property type="entry name" value="APMV_L690"/>
</dbReference>
<keyword evidence="2" id="KW-0732">Signal</keyword>
<dbReference type="InterPro" id="IPR011048">
    <property type="entry name" value="Haem_d1_sf"/>
</dbReference>
<feature type="transmembrane region" description="Helical" evidence="1">
    <location>
        <begin position="493"/>
        <end position="511"/>
    </location>
</feature>
<dbReference type="RefSeq" id="WP_013581003.1">
    <property type="nucleotide sequence ID" value="NC_015064.1"/>
</dbReference>
<accession>E8WX46</accession>
<evidence type="ECO:0000313" key="3">
    <source>
        <dbReference type="EMBL" id="ADW69688.1"/>
    </source>
</evidence>
<sequence length="550" mass="54603">MSSLRVTRALAAIKSFATVATLSALSVAAPAMLHAQTAGAFKVTNLLSDGSVAATTMDPNFINPWGISVSPTWWISAQGTGFNYVTAAAGTIAFKVIVPAAAGGTATGTPTGSVTTAGTTGMILPNGTKASFIFSSIDGAITGWNSKLGTANAISQVAATGATGSVYTGLAVFTNAAGASFLLAPNFGTGKVDIYDSTFKPATLAGTFTDPSLPTGYFPFSVHVIGTQVFVAYSQRTAAGLELVAPGNGVVSIFDLTGTFVARAVTGGNLNAPWGVAIAPASFGIFSKDLLVGNFGDGLINVYDPKTFAYLGQLIDGTGKPLAYASLWDLLPGGTAIPGGTTVSAGDPSTVFFTAGLAGEKHGLLAGIANDATTAGTPSFGVSTSSSALAVTAGSNVQATIAVAPTYNFSGTVTLACSGLPVGASCTFGPTQLTVAGTASSTGTVTILTSKANAALVRPASKLTTGLAFAMLLPFASLLAFRKRKATAGRSVLPNLLGVLLLLVSIGSLAGCNDSSSTPAVVTPAGQSTIAVTATSGTISQTTNVALTVQ</sequence>
<dbReference type="OrthoDB" id="581621at2"/>
<dbReference type="eggNOG" id="COG5492">
    <property type="taxonomic scope" value="Bacteria"/>
</dbReference>
<feature type="chain" id="PRO_5003230395" description="TIGR03118 family protein" evidence="2">
    <location>
        <begin position="41"/>
        <end position="550"/>
    </location>
</feature>
<dbReference type="EMBL" id="CP002480">
    <property type="protein sequence ID" value="ADW69688.1"/>
    <property type="molecule type" value="Genomic_DNA"/>
</dbReference>
<dbReference type="AlphaFoldDB" id="E8WX46"/>
<evidence type="ECO:0000256" key="1">
    <source>
        <dbReference type="SAM" id="Phobius"/>
    </source>
</evidence>
<dbReference type="Proteomes" id="UP000000343">
    <property type="component" value="Chromosome"/>
</dbReference>
<dbReference type="KEGG" id="acm:AciX9_2664"/>
<evidence type="ECO:0008006" key="5">
    <source>
        <dbReference type="Google" id="ProtNLM"/>
    </source>
</evidence>